<evidence type="ECO:0000256" key="5">
    <source>
        <dbReference type="PROSITE-ProRule" id="PRU10141"/>
    </source>
</evidence>
<dbReference type="PANTHER" id="PTHR43289">
    <property type="entry name" value="MITOGEN-ACTIVATED PROTEIN KINASE KINASE KINASE 20-RELATED"/>
    <property type="match status" value="1"/>
</dbReference>
<name>A0ABU0NGY2_STRRH</name>
<proteinExistence type="predicted"/>
<evidence type="ECO:0000313" key="10">
    <source>
        <dbReference type="Proteomes" id="UP001230654"/>
    </source>
</evidence>
<evidence type="ECO:0000313" key="9">
    <source>
        <dbReference type="EMBL" id="MDQ0578356.1"/>
    </source>
</evidence>
<dbReference type="RefSeq" id="WP_373428720.1">
    <property type="nucleotide sequence ID" value="NZ_JAUSWV010000002.1"/>
</dbReference>
<dbReference type="PANTHER" id="PTHR43289:SF34">
    <property type="entry name" value="SERINE_THREONINE-PROTEIN KINASE YBDM-RELATED"/>
    <property type="match status" value="1"/>
</dbReference>
<keyword evidence="7" id="KW-0472">Membrane</keyword>
<keyword evidence="1" id="KW-0808">Transferase</keyword>
<keyword evidence="7" id="KW-1133">Transmembrane helix</keyword>
<dbReference type="InterPro" id="IPR000719">
    <property type="entry name" value="Prot_kinase_dom"/>
</dbReference>
<evidence type="ECO:0000256" key="2">
    <source>
        <dbReference type="ARBA" id="ARBA00022741"/>
    </source>
</evidence>
<evidence type="ECO:0000256" key="4">
    <source>
        <dbReference type="ARBA" id="ARBA00022840"/>
    </source>
</evidence>
<evidence type="ECO:0000256" key="6">
    <source>
        <dbReference type="SAM" id="MobiDB-lite"/>
    </source>
</evidence>
<gene>
    <name evidence="9" type="ORF">QF030_000534</name>
</gene>
<dbReference type="PROSITE" id="PS50011">
    <property type="entry name" value="PROTEIN_KINASE_DOM"/>
    <property type="match status" value="1"/>
</dbReference>
<dbReference type="Gene3D" id="3.30.200.20">
    <property type="entry name" value="Phosphorylase Kinase, domain 1"/>
    <property type="match status" value="1"/>
</dbReference>
<feature type="binding site" evidence="5">
    <location>
        <position position="37"/>
    </location>
    <ligand>
        <name>ATP</name>
        <dbReference type="ChEBI" id="CHEBI:30616"/>
    </ligand>
</feature>
<evidence type="ECO:0000256" key="7">
    <source>
        <dbReference type="SAM" id="Phobius"/>
    </source>
</evidence>
<dbReference type="Proteomes" id="UP001230654">
    <property type="component" value="Unassembled WGS sequence"/>
</dbReference>
<dbReference type="Gene3D" id="1.10.510.10">
    <property type="entry name" value="Transferase(Phosphotransferase) domain 1"/>
    <property type="match status" value="1"/>
</dbReference>
<protein>
    <submittedName>
        <fullName evidence="9">Ser/Thr protein kinase</fullName>
    </submittedName>
</protein>
<feature type="transmembrane region" description="Helical" evidence="7">
    <location>
        <begin position="337"/>
        <end position="354"/>
    </location>
</feature>
<dbReference type="PROSITE" id="PS00108">
    <property type="entry name" value="PROTEIN_KINASE_ST"/>
    <property type="match status" value="1"/>
</dbReference>
<evidence type="ECO:0000256" key="1">
    <source>
        <dbReference type="ARBA" id="ARBA00022679"/>
    </source>
</evidence>
<dbReference type="CDD" id="cd14014">
    <property type="entry name" value="STKc_PknB_like"/>
    <property type="match status" value="1"/>
</dbReference>
<keyword evidence="10" id="KW-1185">Reference proteome</keyword>
<feature type="region of interest" description="Disordered" evidence="6">
    <location>
        <begin position="270"/>
        <end position="289"/>
    </location>
</feature>
<dbReference type="SUPFAM" id="SSF56112">
    <property type="entry name" value="Protein kinase-like (PK-like)"/>
    <property type="match status" value="1"/>
</dbReference>
<keyword evidence="2 5" id="KW-0547">Nucleotide-binding</keyword>
<dbReference type="Pfam" id="PF00069">
    <property type="entry name" value="Pkinase"/>
    <property type="match status" value="1"/>
</dbReference>
<dbReference type="SMART" id="SM00220">
    <property type="entry name" value="S_TKc"/>
    <property type="match status" value="1"/>
</dbReference>
<dbReference type="GO" id="GO:0016301">
    <property type="term" value="F:kinase activity"/>
    <property type="evidence" value="ECO:0007669"/>
    <property type="project" value="UniProtKB-KW"/>
</dbReference>
<keyword evidence="4 5" id="KW-0067">ATP-binding</keyword>
<comment type="caution">
    <text evidence="9">The sequence shown here is derived from an EMBL/GenBank/DDBJ whole genome shotgun (WGS) entry which is preliminary data.</text>
</comment>
<sequence length="464" mass="49544">MTRARIGDYVIVREIGSGGMGSVYLGRSRGGREVAIKVIRPEYAADPRYRARFRKEVEAARRVGGFHTAAVVDADPDAPEPWMASAFVKGPTLADEIRQHGPLGEARLWALAAALAEALEAIHSCGLVHRDLKPSNIVLAEDGPRVLDFGIARPLEGTQLTVDGGVIGTPGFVAPEQVQGRGDITGACDVFALGAVLVAAAGGSAFGHGEPYGQMYAAVHHEADTSAVPQALRTLVRACLHKEPEQRPSPRWLLDLCADGGAEDHTATMAAGSAHAPTETSTRPAPPPAPPVLSPVAVYQCDPKGWNRQMLRNLLYLLLLVTLTTLNITVFHLPDAVTGLAVFGTFLMLIRFVGLTSTGKERLLVNDLGIGVGAPDNLIVLRWSRIAALELDPEGTWLTLRLNTGQQLPIGFQHPTWVLTRDAKGLIRIHTGLLSPAAGAPPLPDTVRTLAERHGVPLTEPRSR</sequence>
<evidence type="ECO:0000256" key="3">
    <source>
        <dbReference type="ARBA" id="ARBA00022777"/>
    </source>
</evidence>
<evidence type="ECO:0000259" key="8">
    <source>
        <dbReference type="PROSITE" id="PS50011"/>
    </source>
</evidence>
<accession>A0ABU0NGY2</accession>
<dbReference type="InterPro" id="IPR017441">
    <property type="entry name" value="Protein_kinase_ATP_BS"/>
</dbReference>
<dbReference type="InterPro" id="IPR011009">
    <property type="entry name" value="Kinase-like_dom_sf"/>
</dbReference>
<reference evidence="9 10" key="1">
    <citation type="submission" date="2023-07" db="EMBL/GenBank/DDBJ databases">
        <title>Comparative genomics of wheat-associated soil bacteria to identify genetic determinants of phenazine resistance.</title>
        <authorList>
            <person name="Mouncey N."/>
        </authorList>
    </citation>
    <scope>NUCLEOTIDE SEQUENCE [LARGE SCALE GENOMIC DNA]</scope>
    <source>
        <strain evidence="9 10">B2I6</strain>
    </source>
</reference>
<dbReference type="PROSITE" id="PS00107">
    <property type="entry name" value="PROTEIN_KINASE_ATP"/>
    <property type="match status" value="1"/>
</dbReference>
<keyword evidence="3 9" id="KW-0418">Kinase</keyword>
<keyword evidence="7" id="KW-0812">Transmembrane</keyword>
<dbReference type="EMBL" id="JAUSWV010000002">
    <property type="protein sequence ID" value="MDQ0578356.1"/>
    <property type="molecule type" value="Genomic_DNA"/>
</dbReference>
<dbReference type="InterPro" id="IPR008271">
    <property type="entry name" value="Ser/Thr_kinase_AS"/>
</dbReference>
<organism evidence="9 10">
    <name type="scientific">Streptomyces rishiriensis</name>
    <dbReference type="NCBI Taxonomy" id="68264"/>
    <lineage>
        <taxon>Bacteria</taxon>
        <taxon>Bacillati</taxon>
        <taxon>Actinomycetota</taxon>
        <taxon>Actinomycetes</taxon>
        <taxon>Kitasatosporales</taxon>
        <taxon>Streptomycetaceae</taxon>
        <taxon>Streptomyces</taxon>
    </lineage>
</organism>
<feature type="transmembrane region" description="Helical" evidence="7">
    <location>
        <begin position="314"/>
        <end position="331"/>
    </location>
</feature>
<feature type="domain" description="Protein kinase" evidence="8">
    <location>
        <begin position="9"/>
        <end position="268"/>
    </location>
</feature>